<feature type="compositionally biased region" description="Polar residues" evidence="1">
    <location>
        <begin position="370"/>
        <end position="379"/>
    </location>
</feature>
<feature type="region of interest" description="Disordered" evidence="1">
    <location>
        <begin position="1"/>
        <end position="78"/>
    </location>
</feature>
<keyword evidence="3" id="KW-1185">Reference proteome</keyword>
<feature type="compositionally biased region" description="Basic and acidic residues" evidence="1">
    <location>
        <begin position="356"/>
        <end position="369"/>
    </location>
</feature>
<dbReference type="Proteomes" id="UP000005408">
    <property type="component" value="Unassembled WGS sequence"/>
</dbReference>
<feature type="compositionally biased region" description="Polar residues" evidence="1">
    <location>
        <begin position="339"/>
        <end position="355"/>
    </location>
</feature>
<feature type="region of interest" description="Disordered" evidence="1">
    <location>
        <begin position="98"/>
        <end position="138"/>
    </location>
</feature>
<evidence type="ECO:0000313" key="2">
    <source>
        <dbReference type="EnsemblMetazoa" id="G26181.1:cds"/>
    </source>
</evidence>
<evidence type="ECO:0000256" key="1">
    <source>
        <dbReference type="SAM" id="MobiDB-lite"/>
    </source>
</evidence>
<reference evidence="2" key="1">
    <citation type="submission" date="2022-08" db="UniProtKB">
        <authorList>
            <consortium name="EnsemblMetazoa"/>
        </authorList>
    </citation>
    <scope>IDENTIFICATION</scope>
    <source>
        <strain evidence="2">05x7-T-G4-1.051#20</strain>
    </source>
</reference>
<protein>
    <submittedName>
        <fullName evidence="2">Uncharacterized protein</fullName>
    </submittedName>
</protein>
<dbReference type="AlphaFoldDB" id="A0A8W8L6X5"/>
<organism evidence="2 3">
    <name type="scientific">Magallana gigas</name>
    <name type="common">Pacific oyster</name>
    <name type="synonym">Crassostrea gigas</name>
    <dbReference type="NCBI Taxonomy" id="29159"/>
    <lineage>
        <taxon>Eukaryota</taxon>
        <taxon>Metazoa</taxon>
        <taxon>Spiralia</taxon>
        <taxon>Lophotrochozoa</taxon>
        <taxon>Mollusca</taxon>
        <taxon>Bivalvia</taxon>
        <taxon>Autobranchia</taxon>
        <taxon>Pteriomorphia</taxon>
        <taxon>Ostreida</taxon>
        <taxon>Ostreoidea</taxon>
        <taxon>Ostreidae</taxon>
        <taxon>Magallana</taxon>
    </lineage>
</organism>
<feature type="compositionally biased region" description="Polar residues" evidence="1">
    <location>
        <begin position="98"/>
        <end position="108"/>
    </location>
</feature>
<evidence type="ECO:0000313" key="3">
    <source>
        <dbReference type="Proteomes" id="UP000005408"/>
    </source>
</evidence>
<sequence>MAEGGENLTGVDQEAGAKPKKGRGRGLSKTNTSLVDPEIRKIEQEELCSSKASEKSTAHQNLGTARVEKESTTNEELLKTQQSIEKRLEKLELMHNQSNELSPPNTQFDGRGRAFRRGHSYNRGNNRDSSVESVLTEQSENGQQGVIVCSGLLSMKNAGRNKRVNVKVCNISASAIKILPKTNLCQVSQVRVMDTWNPETPTTDKTKDEKPLTDLGVKVNTDNLSTEHSKEVYGVLEKWRGLFSTSPTDLGRTDVVKHEIHLTTDVPFREPYRRIPPGMVEEVNPLAESCVIEKSMKLKSEEVDETLQKLSNIDWRDEQGKDKVISRVKDLLNGGVKPSGNNLQQESEPVSSNIESTEKMPRPEQKESQRNQIFQNQNPVMKELSLEKGKGFNNNNVGIANTGNNGTKEV</sequence>
<feature type="compositionally biased region" description="Low complexity" evidence="1">
    <location>
        <begin position="391"/>
        <end position="410"/>
    </location>
</feature>
<proteinExistence type="predicted"/>
<feature type="region of interest" description="Disordered" evidence="1">
    <location>
        <begin position="334"/>
        <end position="410"/>
    </location>
</feature>
<feature type="compositionally biased region" description="Basic and acidic residues" evidence="1">
    <location>
        <begin position="66"/>
        <end position="78"/>
    </location>
</feature>
<dbReference type="EnsemblMetazoa" id="G26181.1">
    <property type="protein sequence ID" value="G26181.1:cds"/>
    <property type="gene ID" value="G26181"/>
</dbReference>
<name>A0A8W8L6X5_MAGGI</name>
<accession>A0A8W8L6X5</accession>